<dbReference type="Pfam" id="PF03952">
    <property type="entry name" value="Enolase_N"/>
    <property type="match status" value="1"/>
</dbReference>
<evidence type="ECO:0000256" key="11">
    <source>
        <dbReference type="ARBA" id="ARBA00048951"/>
    </source>
</evidence>
<feature type="binding site" evidence="12">
    <location>
        <position position="370"/>
    </location>
    <ligand>
        <name>(2R)-2-phosphoglycerate</name>
        <dbReference type="ChEBI" id="CHEBI:58289"/>
    </ligand>
</feature>
<dbReference type="GO" id="GO:0005576">
    <property type="term" value="C:extracellular region"/>
    <property type="evidence" value="ECO:0007669"/>
    <property type="project" value="UniProtKB-SubCell"/>
</dbReference>
<dbReference type="PATRIC" id="fig|1379739.3.peg.533"/>
<organism evidence="18 19">
    <name type="scientific">Clostridium botulinum B2 450</name>
    <dbReference type="NCBI Taxonomy" id="1379739"/>
    <lineage>
        <taxon>Bacteria</taxon>
        <taxon>Bacillati</taxon>
        <taxon>Bacillota</taxon>
        <taxon>Clostridia</taxon>
        <taxon>Eubacteriales</taxon>
        <taxon>Clostridiaceae</taxon>
        <taxon>Clostridium</taxon>
    </lineage>
</organism>
<dbReference type="EC" id="4.2.1.11" evidence="3 12"/>
<feature type="active site" description="Proton donor" evidence="12 13">
    <location>
        <position position="208"/>
    </location>
</feature>
<dbReference type="GO" id="GO:0000287">
    <property type="term" value="F:magnesium ion binding"/>
    <property type="evidence" value="ECO:0007669"/>
    <property type="project" value="UniProtKB-UniRule"/>
</dbReference>
<evidence type="ECO:0000256" key="10">
    <source>
        <dbReference type="ARBA" id="ARBA00023239"/>
    </source>
</evidence>
<feature type="binding site" evidence="14">
    <location>
        <begin position="367"/>
        <end position="370"/>
    </location>
    <ligand>
        <name>substrate</name>
    </ligand>
</feature>
<dbReference type="RefSeq" id="WP_003487736.1">
    <property type="nucleotide sequence ID" value="NZ_JXSU01000006.1"/>
</dbReference>
<feature type="binding site" evidence="12 15">
    <location>
        <position position="315"/>
    </location>
    <ligand>
        <name>Mg(2+)</name>
        <dbReference type="ChEBI" id="CHEBI:18420"/>
    </ligand>
</feature>
<feature type="domain" description="Enolase C-terminal TIM barrel" evidence="16">
    <location>
        <begin position="142"/>
        <end position="428"/>
    </location>
</feature>
<feature type="binding site" evidence="12">
    <location>
        <position position="340"/>
    </location>
    <ligand>
        <name>(2R)-2-phosphoglycerate</name>
        <dbReference type="ChEBI" id="CHEBI:58289"/>
    </ligand>
</feature>
<dbReference type="OrthoDB" id="9804716at2"/>
<dbReference type="GO" id="GO:0006096">
    <property type="term" value="P:glycolytic process"/>
    <property type="evidence" value="ECO:0007669"/>
    <property type="project" value="UniProtKB-UniRule"/>
</dbReference>
<keyword evidence="10 12" id="KW-0456">Lyase</keyword>
<dbReference type="PANTHER" id="PTHR11902">
    <property type="entry name" value="ENOLASE"/>
    <property type="match status" value="1"/>
</dbReference>
<dbReference type="SMART" id="SM01192">
    <property type="entry name" value="Enolase_C"/>
    <property type="match status" value="1"/>
</dbReference>
<keyword evidence="9 12" id="KW-0324">Glycolysis</keyword>
<comment type="pathway">
    <text evidence="1 12">Carbohydrate degradation; glycolysis; pyruvate from D-glyceraldehyde 3-phosphate: step 4/5.</text>
</comment>
<dbReference type="PIRSF" id="PIRSF001400">
    <property type="entry name" value="Enolase"/>
    <property type="match status" value="1"/>
</dbReference>
<evidence type="ECO:0000259" key="16">
    <source>
        <dbReference type="SMART" id="SM01192"/>
    </source>
</evidence>
<dbReference type="GO" id="GO:0009986">
    <property type="term" value="C:cell surface"/>
    <property type="evidence" value="ECO:0007669"/>
    <property type="project" value="UniProtKB-SubCell"/>
</dbReference>
<comment type="caution">
    <text evidence="18">The sequence shown here is derived from an EMBL/GenBank/DDBJ whole genome shotgun (WGS) entry which is preliminary data.</text>
</comment>
<dbReference type="SFLD" id="SFLDG00178">
    <property type="entry name" value="enolase"/>
    <property type="match status" value="1"/>
</dbReference>
<evidence type="ECO:0000256" key="5">
    <source>
        <dbReference type="ARBA" id="ARBA00022490"/>
    </source>
</evidence>
<dbReference type="Pfam" id="PF00113">
    <property type="entry name" value="Enolase_C"/>
    <property type="match status" value="1"/>
</dbReference>
<proteinExistence type="inferred from homology"/>
<keyword evidence="7 12" id="KW-0479">Metal-binding</keyword>
<feature type="active site" description="Proton acceptor" evidence="12 13">
    <location>
        <position position="340"/>
    </location>
</feature>
<evidence type="ECO:0000256" key="7">
    <source>
        <dbReference type="ARBA" id="ARBA00022723"/>
    </source>
</evidence>
<evidence type="ECO:0000256" key="12">
    <source>
        <dbReference type="HAMAP-Rule" id="MF_00318"/>
    </source>
</evidence>
<dbReference type="FunFam" id="3.20.20.120:FF:000001">
    <property type="entry name" value="Enolase"/>
    <property type="match status" value="1"/>
</dbReference>
<dbReference type="HAMAP" id="MF_00318">
    <property type="entry name" value="Enolase"/>
    <property type="match status" value="1"/>
</dbReference>
<dbReference type="PANTHER" id="PTHR11902:SF1">
    <property type="entry name" value="ENOLASE"/>
    <property type="match status" value="1"/>
</dbReference>
<evidence type="ECO:0000313" key="19">
    <source>
        <dbReference type="Proteomes" id="UP000032250"/>
    </source>
</evidence>
<feature type="binding site" evidence="14">
    <location>
        <position position="315"/>
    </location>
    <ligand>
        <name>substrate</name>
    </ligand>
</feature>
<dbReference type="EMBL" id="JXSU01000006">
    <property type="protein sequence ID" value="KIS25222.1"/>
    <property type="molecule type" value="Genomic_DNA"/>
</dbReference>
<dbReference type="SUPFAM" id="SSF54826">
    <property type="entry name" value="Enolase N-terminal domain-like"/>
    <property type="match status" value="1"/>
</dbReference>
<protein>
    <recommendedName>
        <fullName evidence="4 12">Enolase</fullName>
        <ecNumber evidence="3 12">4.2.1.11</ecNumber>
    </recommendedName>
    <alternativeName>
        <fullName evidence="12">2-phospho-D-glycerate hydro-lyase</fullName>
    </alternativeName>
    <alternativeName>
        <fullName evidence="12">2-phosphoglycerate dehydratase</fullName>
    </alternativeName>
</protein>
<evidence type="ECO:0000313" key="18">
    <source>
        <dbReference type="EMBL" id="KIS25222.1"/>
    </source>
</evidence>
<comment type="subcellular location">
    <subcellularLocation>
        <location evidence="12">Cytoplasm</location>
    </subcellularLocation>
    <subcellularLocation>
        <location evidence="12">Secreted</location>
    </subcellularLocation>
    <subcellularLocation>
        <location evidence="12">Cell surface</location>
    </subcellularLocation>
    <text evidence="12">Fractions of enolase are present in both the cytoplasm and on the cell surface.</text>
</comment>
<dbReference type="InterPro" id="IPR036849">
    <property type="entry name" value="Enolase-like_C_sf"/>
</dbReference>
<feature type="binding site" evidence="12">
    <location>
        <position position="391"/>
    </location>
    <ligand>
        <name>(2R)-2-phosphoglycerate</name>
        <dbReference type="ChEBI" id="CHEBI:58289"/>
    </ligand>
</feature>
<evidence type="ECO:0000256" key="9">
    <source>
        <dbReference type="ARBA" id="ARBA00023152"/>
    </source>
</evidence>
<dbReference type="SMART" id="SM01193">
    <property type="entry name" value="Enolase_N"/>
    <property type="match status" value="1"/>
</dbReference>
<comment type="catalytic activity">
    <reaction evidence="11">
        <text>(2R)-2-phosphoglycerate = phosphoenolpyruvate + H2O</text>
        <dbReference type="Rhea" id="RHEA:10164"/>
        <dbReference type="ChEBI" id="CHEBI:15377"/>
        <dbReference type="ChEBI" id="CHEBI:58289"/>
        <dbReference type="ChEBI" id="CHEBI:58702"/>
        <dbReference type="EC" id="4.2.1.11"/>
    </reaction>
    <physiologicalReaction direction="left-to-right" evidence="11">
        <dbReference type="Rhea" id="RHEA:10165"/>
    </physiologicalReaction>
</comment>
<sequence length="431" mass="46394">MKNYIEIVDVYARQILDSRCNPTVEVEVELEDGTVGVAAVPSGASTGAFEAVELRDGDKSQYLGKGVLKAVDNVNTTIADELVGMNVLDQVAIDKTMIELDGTDNKAKLGANAMLGVSLACAKAAANSLGMSLYQYIGGVNGKVLPVPMMNIINGGKHADNNVDLQEFMIMPAGAPSFSEALRMCSEVYHALKSTLKAQGYDTGVGDEGGFAPNLKSNEEAIVVIIEAIKKAGYTPGEDIFIALDPASSEIFEDGKYNLAGEGRVLTPEEMANYYVELAEKYPIISIEDGMAEEDWDGWKILTEKIGNKVQLVGDDLFVTNTERLSKGIKLGVANSILIKLNQIGTLTETLNAIEMAERAGYTAVVSHRSGETEDTTIADLVVAVNAGQIKTGAPARSERVAKYNQLLRIEEELNDMGEYRGLKAFYNINK</sequence>
<dbReference type="CDD" id="cd03313">
    <property type="entry name" value="enolase"/>
    <property type="match status" value="1"/>
</dbReference>
<dbReference type="AlphaFoldDB" id="A0A0D1BYT5"/>
<dbReference type="SUPFAM" id="SSF51604">
    <property type="entry name" value="Enolase C-terminal domain-like"/>
    <property type="match status" value="1"/>
</dbReference>
<dbReference type="SFLD" id="SFLDS00001">
    <property type="entry name" value="Enolase"/>
    <property type="match status" value="1"/>
</dbReference>
<comment type="function">
    <text evidence="12">Catalyzes the reversible conversion of 2-phosphoglycerate (2-PG) into phosphoenolpyruvate (PEP). It is essential for the degradation of carbohydrates via glycolysis.</text>
</comment>
<evidence type="ECO:0000256" key="8">
    <source>
        <dbReference type="ARBA" id="ARBA00022842"/>
    </source>
</evidence>
<dbReference type="Gene3D" id="3.30.390.10">
    <property type="entry name" value="Enolase-like, N-terminal domain"/>
    <property type="match status" value="1"/>
</dbReference>
<dbReference type="GO" id="GO:0000015">
    <property type="term" value="C:phosphopyruvate hydratase complex"/>
    <property type="evidence" value="ECO:0007669"/>
    <property type="project" value="InterPro"/>
</dbReference>
<dbReference type="InterPro" id="IPR020810">
    <property type="entry name" value="Enolase_C"/>
</dbReference>
<feature type="domain" description="Enolase N-terminal" evidence="17">
    <location>
        <begin position="7"/>
        <end position="137"/>
    </location>
</feature>
<feature type="binding site" evidence="12">
    <location>
        <position position="166"/>
    </location>
    <ligand>
        <name>(2R)-2-phosphoglycerate</name>
        <dbReference type="ChEBI" id="CHEBI:58289"/>
    </ligand>
</feature>
<dbReference type="PRINTS" id="PR00148">
    <property type="entry name" value="ENOLASE"/>
</dbReference>
<feature type="binding site" evidence="12 15">
    <location>
        <position position="288"/>
    </location>
    <ligand>
        <name>Mg(2+)</name>
        <dbReference type="ChEBI" id="CHEBI:18420"/>
    </ligand>
</feature>
<dbReference type="InterPro" id="IPR020809">
    <property type="entry name" value="Enolase_CS"/>
</dbReference>
<feature type="binding site" evidence="14">
    <location>
        <position position="158"/>
    </location>
    <ligand>
        <name>substrate</name>
    </ligand>
</feature>
<keyword evidence="5 12" id="KW-0963">Cytoplasm</keyword>
<dbReference type="UniPathway" id="UPA00109">
    <property type="reaction ID" value="UER00187"/>
</dbReference>
<dbReference type="FunFam" id="3.30.390.10:FF:000001">
    <property type="entry name" value="Enolase"/>
    <property type="match status" value="1"/>
</dbReference>
<evidence type="ECO:0000256" key="4">
    <source>
        <dbReference type="ARBA" id="ARBA00017068"/>
    </source>
</evidence>
<evidence type="ECO:0000256" key="3">
    <source>
        <dbReference type="ARBA" id="ARBA00012058"/>
    </source>
</evidence>
<dbReference type="PROSITE" id="PS00164">
    <property type="entry name" value="ENOLASE"/>
    <property type="match status" value="1"/>
</dbReference>
<evidence type="ECO:0000256" key="2">
    <source>
        <dbReference type="ARBA" id="ARBA00009604"/>
    </source>
</evidence>
<comment type="cofactor">
    <cofactor evidence="12">
        <name>Mg(2+)</name>
        <dbReference type="ChEBI" id="CHEBI:18420"/>
    </cofactor>
    <text evidence="12">Binds a second Mg(2+) ion via substrate during catalysis.</text>
</comment>
<gene>
    <name evidence="12 18" type="primary">eno</name>
    <name evidence="18" type="ORF">N495_01175</name>
</gene>
<evidence type="ECO:0000256" key="1">
    <source>
        <dbReference type="ARBA" id="ARBA00005031"/>
    </source>
</evidence>
<dbReference type="GO" id="GO:0004634">
    <property type="term" value="F:phosphopyruvate hydratase activity"/>
    <property type="evidence" value="ECO:0007669"/>
    <property type="project" value="UniProtKB-UniRule"/>
</dbReference>
<keyword evidence="6 12" id="KW-0964">Secreted</keyword>
<dbReference type="NCBIfam" id="TIGR01060">
    <property type="entry name" value="eno"/>
    <property type="match status" value="1"/>
</dbReference>
<dbReference type="Proteomes" id="UP000032250">
    <property type="component" value="Unassembled WGS sequence"/>
</dbReference>
<comment type="cofactor">
    <cofactor evidence="15">
        <name>Mg(2+)</name>
        <dbReference type="ChEBI" id="CHEBI:18420"/>
    </cofactor>
    <text evidence="15">Mg(2+) is required for catalysis and for stabilizing the dimer.</text>
</comment>
<feature type="binding site" evidence="14">
    <location>
        <position position="391"/>
    </location>
    <ligand>
        <name>substrate</name>
    </ligand>
</feature>
<reference evidence="18 19" key="1">
    <citation type="submission" date="2014-06" db="EMBL/GenBank/DDBJ databases">
        <title>Genome characterization of distinct group I Clostridium botulinum lineages.</title>
        <authorList>
            <person name="Giordani F."/>
            <person name="Anselmo A."/>
            <person name="Fillo S."/>
            <person name="Palozzi A.M."/>
            <person name="Fortunato A."/>
            <person name="Gentile B."/>
            <person name="Ciammaruconi A."/>
            <person name="Anniballi F."/>
            <person name="De Medici D."/>
            <person name="Lista F."/>
        </authorList>
    </citation>
    <scope>NUCLEOTIDE SEQUENCE [LARGE SCALE GENOMIC DNA]</scope>
    <source>
        <strain evidence="18 19">B2 450</strain>
    </source>
</reference>
<name>A0A0D1BYT5_CLOBO</name>
<evidence type="ECO:0000256" key="13">
    <source>
        <dbReference type="PIRSR" id="PIRSR001400-1"/>
    </source>
</evidence>
<accession>A0A0D1BYT5</accession>
<dbReference type="HOGENOM" id="CLU_031223_2_1_9"/>
<feature type="binding site" evidence="14">
    <location>
        <position position="167"/>
    </location>
    <ligand>
        <name>substrate</name>
    </ligand>
</feature>
<dbReference type="InterPro" id="IPR020811">
    <property type="entry name" value="Enolase_N"/>
</dbReference>
<feature type="binding site" evidence="12">
    <location>
        <position position="369"/>
    </location>
    <ligand>
        <name>(2R)-2-phosphoglycerate</name>
        <dbReference type="ChEBI" id="CHEBI:58289"/>
    </ligand>
</feature>
<dbReference type="Gene3D" id="3.20.20.120">
    <property type="entry name" value="Enolase-like C-terminal domain"/>
    <property type="match status" value="1"/>
</dbReference>
<evidence type="ECO:0000259" key="17">
    <source>
        <dbReference type="SMART" id="SM01193"/>
    </source>
</evidence>
<keyword evidence="8 12" id="KW-0460">Magnesium</keyword>
<dbReference type="SMR" id="A0A0D1BYT5"/>
<feature type="binding site" evidence="12 15">
    <location>
        <position position="245"/>
    </location>
    <ligand>
        <name>Mg(2+)</name>
        <dbReference type="ChEBI" id="CHEBI:18420"/>
    </ligand>
</feature>
<dbReference type="InterPro" id="IPR000941">
    <property type="entry name" value="Enolase"/>
</dbReference>
<dbReference type="InterPro" id="IPR029017">
    <property type="entry name" value="Enolase-like_N"/>
</dbReference>
<feature type="binding site" evidence="14">
    <location>
        <position position="288"/>
    </location>
    <ligand>
        <name>substrate</name>
    </ligand>
</feature>
<evidence type="ECO:0000256" key="6">
    <source>
        <dbReference type="ARBA" id="ARBA00022525"/>
    </source>
</evidence>
<evidence type="ECO:0000256" key="14">
    <source>
        <dbReference type="PIRSR" id="PIRSR001400-2"/>
    </source>
</evidence>
<evidence type="ECO:0000256" key="15">
    <source>
        <dbReference type="PIRSR" id="PIRSR001400-3"/>
    </source>
</evidence>
<comment type="similarity">
    <text evidence="2 12">Belongs to the enolase family.</text>
</comment>
<dbReference type="SFLD" id="SFLDF00002">
    <property type="entry name" value="enolase"/>
    <property type="match status" value="1"/>
</dbReference>